<dbReference type="OrthoDB" id="4075894at2759"/>
<dbReference type="eggNOG" id="ENOG502RPSC">
    <property type="taxonomic scope" value="Eukaryota"/>
</dbReference>
<evidence type="ECO:0000313" key="2">
    <source>
        <dbReference type="Proteomes" id="UP000000707"/>
    </source>
</evidence>
<dbReference type="Proteomes" id="UP000000707">
    <property type="component" value="Unassembled WGS sequence"/>
</dbReference>
<name>G3AYQ9_CANTC</name>
<dbReference type="HOGENOM" id="CLU_370523_0_0_1"/>
<keyword evidence="2" id="KW-1185">Reference proteome</keyword>
<dbReference type="GeneID" id="18250645"/>
<protein>
    <submittedName>
        <fullName evidence="1">Uncharacterized protein</fullName>
    </submittedName>
</protein>
<sequence length="689" mass="80243">MTKEDILGLSVSEYRELIRLPVQRIEDAHGFCTKVAQIVEQNLLRDHRLIAYLINSIPNDTIKMAVLVSLRRLYSNNFPKLSVIEMLEDVKSERFRQLFLYIMEMIVNTEDQSPIDLLCTYLNHMSLLNVVNTHPIVVPTELFKKVMTMTPTPRKAEMYSYMVNINFIPEDLSILRQLQYQLSKGSEIEKYIVRTGQLNAKWHDTVKPITNETLKQKMLYFFSFDNIRMFTFQAIKRKDLADSNMYLDILVSKFEQNCTEIENSVFVLDNAEEMISSRVQNIMRTVLFYLMTFKGADASIKIIHYMLKNNIEIKFEILSTIMSNLMEQGFYDEAIVVINSIKLDALNGREKKVLVDNIFKLMAGKFSDSPKVLLGYATTLFRSPDQDISITDLLNGFRILSVAFGSTKLEYVKSPNIVSASVDQNLTGVRFSHESLYHIYTTSLQNTPREEITPEFIFRLFMIYLGKIKTSKHVFLNERKISDSIVTLFLNYSMKVDPTSNKMKLIRDKNNYDTARAVLLGFFKSFKLNPSLIKPYPFELMIYSSLILHNDLSSASEFIRVSRSYKLPFTFNQLYPFIIYHYQNGQFKQAESWYKMLVSHGIKSKSSEMNRIFEIARELKWDIKGFSYRRQVNLKNRASREAMKDINDDNFSSLGARLNEDLAAFENQEKMFPNFKENLTALLQTSQLK</sequence>
<proteinExistence type="predicted"/>
<reference evidence="1 2" key="1">
    <citation type="journal article" date="2011" name="Proc. Natl. Acad. Sci. U.S.A.">
        <title>Comparative genomics of xylose-fermenting fungi for enhanced biofuel production.</title>
        <authorList>
            <person name="Wohlbach D.J."/>
            <person name="Kuo A."/>
            <person name="Sato T.K."/>
            <person name="Potts K.M."/>
            <person name="Salamov A.A."/>
            <person name="LaButti K.M."/>
            <person name="Sun H."/>
            <person name="Clum A."/>
            <person name="Pangilinan J.L."/>
            <person name="Lindquist E.A."/>
            <person name="Lucas S."/>
            <person name="Lapidus A."/>
            <person name="Jin M."/>
            <person name="Gunawan C."/>
            <person name="Balan V."/>
            <person name="Dale B.E."/>
            <person name="Jeffries T.W."/>
            <person name="Zinkel R."/>
            <person name="Barry K.W."/>
            <person name="Grigoriev I.V."/>
            <person name="Gasch A.P."/>
        </authorList>
    </citation>
    <scope>NUCLEOTIDE SEQUENCE [LARGE SCALE GENOMIC DNA]</scope>
    <source>
        <strain evidence="2">ATCC 10573 / BCRC 21748 / CBS 615 / JCM 9827 / NBRC 10315 / NRRL Y-1498 / VKM Y-70</strain>
    </source>
</reference>
<gene>
    <name evidence="1" type="ORF">CANTEDRAFT_96983</name>
</gene>
<dbReference type="AlphaFoldDB" id="G3AYQ9"/>
<organism evidence="2">
    <name type="scientific">Candida tenuis (strain ATCC 10573 / BCRC 21748 / CBS 615 / JCM 9827 / NBRC 10315 / NRRL Y-1498 / VKM Y-70)</name>
    <name type="common">Yeast</name>
    <name type="synonym">Yamadazyma tenuis</name>
    <dbReference type="NCBI Taxonomy" id="590646"/>
    <lineage>
        <taxon>Eukaryota</taxon>
        <taxon>Fungi</taxon>
        <taxon>Dikarya</taxon>
        <taxon>Ascomycota</taxon>
        <taxon>Saccharomycotina</taxon>
        <taxon>Pichiomycetes</taxon>
        <taxon>Debaryomycetaceae</taxon>
        <taxon>Yamadazyma</taxon>
    </lineage>
</organism>
<dbReference type="KEGG" id="cten:18250645"/>
<accession>G3AYQ9</accession>
<dbReference type="EMBL" id="GL996512">
    <property type="protein sequence ID" value="EGV65905.1"/>
    <property type="molecule type" value="Genomic_DNA"/>
</dbReference>
<evidence type="ECO:0000313" key="1">
    <source>
        <dbReference type="EMBL" id="EGV65905.1"/>
    </source>
</evidence>